<feature type="domain" description="ABC transporter" evidence="11">
    <location>
        <begin position="35"/>
        <end position="278"/>
    </location>
</feature>
<evidence type="ECO:0000256" key="6">
    <source>
        <dbReference type="ARBA" id="ARBA00022741"/>
    </source>
</evidence>
<dbReference type="PROSITE" id="PS00211">
    <property type="entry name" value="ABC_TRANSPORTER_1"/>
    <property type="match status" value="1"/>
</dbReference>
<feature type="transmembrane region" description="Helical" evidence="10">
    <location>
        <begin position="445"/>
        <end position="469"/>
    </location>
</feature>
<organism evidence="12 13">
    <name type="scientific">Rhodosorus marinus</name>
    <dbReference type="NCBI Taxonomy" id="101924"/>
    <lineage>
        <taxon>Eukaryota</taxon>
        <taxon>Rhodophyta</taxon>
        <taxon>Stylonematophyceae</taxon>
        <taxon>Stylonematales</taxon>
        <taxon>Stylonemataceae</taxon>
        <taxon>Rhodosorus</taxon>
    </lineage>
</organism>
<keyword evidence="6" id="KW-0547">Nucleotide-binding</keyword>
<keyword evidence="5 10" id="KW-0812">Transmembrane</keyword>
<dbReference type="GO" id="GO:0016887">
    <property type="term" value="F:ATP hydrolysis activity"/>
    <property type="evidence" value="ECO:0007669"/>
    <property type="project" value="InterPro"/>
</dbReference>
<keyword evidence="13" id="KW-1185">Reference proteome</keyword>
<comment type="subcellular location">
    <subcellularLocation>
        <location evidence="1">Membrane</location>
        <topology evidence="1">Multi-pass membrane protein</topology>
    </subcellularLocation>
</comment>
<dbReference type="Pfam" id="PF00005">
    <property type="entry name" value="ABC_tran"/>
    <property type="match status" value="1"/>
</dbReference>
<keyword evidence="9 10" id="KW-0472">Membrane</keyword>
<dbReference type="InterPro" id="IPR027417">
    <property type="entry name" value="P-loop_NTPase"/>
</dbReference>
<dbReference type="PANTHER" id="PTHR48042">
    <property type="entry name" value="ABC TRANSPORTER G FAMILY MEMBER 11"/>
    <property type="match status" value="1"/>
</dbReference>
<dbReference type="CDD" id="cd03213">
    <property type="entry name" value="ABCG_EPDR"/>
    <property type="match status" value="1"/>
</dbReference>
<keyword evidence="8 10" id="KW-1133">Transmembrane helix</keyword>
<protein>
    <recommendedName>
        <fullName evidence="3">Probable ATP-dependent transporter ycf16</fullName>
    </recommendedName>
</protein>
<dbReference type="InterPro" id="IPR003593">
    <property type="entry name" value="AAA+_ATPase"/>
</dbReference>
<evidence type="ECO:0000259" key="11">
    <source>
        <dbReference type="PROSITE" id="PS50893"/>
    </source>
</evidence>
<dbReference type="EMBL" id="JAMWBK010000012">
    <property type="protein sequence ID" value="KAJ8901039.1"/>
    <property type="molecule type" value="Genomic_DNA"/>
</dbReference>
<keyword evidence="4" id="KW-0813">Transport</keyword>
<feature type="transmembrane region" description="Helical" evidence="10">
    <location>
        <begin position="595"/>
        <end position="616"/>
    </location>
</feature>
<dbReference type="GO" id="GO:0016020">
    <property type="term" value="C:membrane"/>
    <property type="evidence" value="ECO:0007669"/>
    <property type="project" value="UniProtKB-SubCell"/>
</dbReference>
<evidence type="ECO:0000256" key="3">
    <source>
        <dbReference type="ARBA" id="ARBA00014334"/>
    </source>
</evidence>
<evidence type="ECO:0000256" key="2">
    <source>
        <dbReference type="ARBA" id="ARBA00005814"/>
    </source>
</evidence>
<dbReference type="AlphaFoldDB" id="A0AAV8UEY1"/>
<dbReference type="InterPro" id="IPR052215">
    <property type="entry name" value="Plant_ABCG"/>
</dbReference>
<dbReference type="InterPro" id="IPR013525">
    <property type="entry name" value="ABC2_TM"/>
</dbReference>
<evidence type="ECO:0000256" key="9">
    <source>
        <dbReference type="ARBA" id="ARBA00023136"/>
    </source>
</evidence>
<keyword evidence="7" id="KW-0067">ATP-binding</keyword>
<evidence type="ECO:0000256" key="8">
    <source>
        <dbReference type="ARBA" id="ARBA00022989"/>
    </source>
</evidence>
<dbReference type="PANTHER" id="PTHR48042:SF11">
    <property type="entry name" value="ABC TRANSPORTER G FAMILY MEMBER 11"/>
    <property type="match status" value="1"/>
</dbReference>
<dbReference type="PROSITE" id="PS50893">
    <property type="entry name" value="ABC_TRANSPORTER_2"/>
    <property type="match status" value="1"/>
</dbReference>
<dbReference type="SMART" id="SM00382">
    <property type="entry name" value="AAA"/>
    <property type="match status" value="1"/>
</dbReference>
<dbReference type="SUPFAM" id="SSF52540">
    <property type="entry name" value="P-loop containing nucleoside triphosphate hydrolases"/>
    <property type="match status" value="1"/>
</dbReference>
<accession>A0AAV8UEY1</accession>
<reference evidence="12 13" key="1">
    <citation type="journal article" date="2023" name="Nat. Commun.">
        <title>Origin of minicircular mitochondrial genomes in red algae.</title>
        <authorList>
            <person name="Lee Y."/>
            <person name="Cho C.H."/>
            <person name="Lee Y.M."/>
            <person name="Park S.I."/>
            <person name="Yang J.H."/>
            <person name="West J.A."/>
            <person name="Bhattacharya D."/>
            <person name="Yoon H.S."/>
        </authorList>
    </citation>
    <scope>NUCLEOTIDE SEQUENCE [LARGE SCALE GENOMIC DNA]</scope>
    <source>
        <strain evidence="12 13">CCMP1338</strain>
        <tissue evidence="12">Whole cell</tissue>
    </source>
</reference>
<evidence type="ECO:0000256" key="10">
    <source>
        <dbReference type="SAM" id="Phobius"/>
    </source>
</evidence>
<proteinExistence type="inferred from homology"/>
<dbReference type="Pfam" id="PF01061">
    <property type="entry name" value="ABC2_membrane"/>
    <property type="match status" value="1"/>
</dbReference>
<evidence type="ECO:0000256" key="4">
    <source>
        <dbReference type="ARBA" id="ARBA00022448"/>
    </source>
</evidence>
<evidence type="ECO:0000313" key="12">
    <source>
        <dbReference type="EMBL" id="KAJ8901039.1"/>
    </source>
</evidence>
<dbReference type="GO" id="GO:0140359">
    <property type="term" value="F:ABC-type transporter activity"/>
    <property type="evidence" value="ECO:0007669"/>
    <property type="project" value="InterPro"/>
</dbReference>
<gene>
    <name evidence="12" type="ORF">NDN08_004901</name>
</gene>
<dbReference type="InterPro" id="IPR003439">
    <property type="entry name" value="ABC_transporter-like_ATP-bd"/>
</dbReference>
<evidence type="ECO:0000256" key="7">
    <source>
        <dbReference type="ARBA" id="ARBA00022840"/>
    </source>
</evidence>
<sequence length="625" mass="71029">MLDIESLEVSHMDNVFHILPSFDAMEGASLVWEEVGVEVASRRSWFGKNKLDKKKILLRVSGIVSPGDILFVMGPSGAGKSTFLDALTDRIAQGTEGRITLDGQRVNQNLLVREAKYVEQEDHMYSSLTVRETLMFAAKFYCKDPSVRKTRVEETLQVLGLIKQADVKVGGLFVRGLSGGQKRRLAVGTQLLAMPSILFLDEPTSGLDSAACLKLISYLRKLAKDLNLTIVCTIHQPSTEIFMMSDRLLLLAQGRTAYFGPTSKVENYFEELGYPCPSLTSIAEHVIDKINGDFGEKQAVEDILDNWPLTKEYQLMQTEIAALHIYVSSKDSEQEKSARCCGRSYETSFPWQLVTLIHRIALNALRNPLVLWMRVVVYCIFGLYTGTAWLRLERTACNVEDFSGALFFISSFMVLMSISVLPSYIDERHLVMQERANGAYGVIVFNLAHTLLGFVMAFILAFFAGTINYWLTGYNPLFQRYFFFILNLFLALSVAEALMTFVASMIPVLILAFAVAACIYATFMVVMGFFIRLENIGWWWRWMHYISMHSFSFSSFMLNEFTDTFWPPCENTFGTVNAISGEEVLKYYDYNGYNIWVNSAVLFGMVIFYRTATTLWQWKFHDARK</sequence>
<feature type="transmembrane region" description="Helical" evidence="10">
    <location>
        <begin position="508"/>
        <end position="531"/>
    </location>
</feature>
<feature type="transmembrane region" description="Helical" evidence="10">
    <location>
        <begin position="369"/>
        <end position="390"/>
    </location>
</feature>
<comment type="caution">
    <text evidence="12">The sequence shown here is derived from an EMBL/GenBank/DDBJ whole genome shotgun (WGS) entry which is preliminary data.</text>
</comment>
<evidence type="ECO:0000256" key="1">
    <source>
        <dbReference type="ARBA" id="ARBA00004141"/>
    </source>
</evidence>
<dbReference type="InterPro" id="IPR043926">
    <property type="entry name" value="ABCG_dom"/>
</dbReference>
<evidence type="ECO:0000256" key="5">
    <source>
        <dbReference type="ARBA" id="ARBA00022692"/>
    </source>
</evidence>
<comment type="similarity">
    <text evidence="2">Belongs to the ABC transporter superfamily. ABCG family. Eye pigment precursor importer (TC 3.A.1.204) subfamily.</text>
</comment>
<feature type="transmembrane region" description="Helical" evidence="10">
    <location>
        <begin position="481"/>
        <end position="502"/>
    </location>
</feature>
<dbReference type="Pfam" id="PF19055">
    <property type="entry name" value="ABC2_membrane_7"/>
    <property type="match status" value="1"/>
</dbReference>
<dbReference type="Proteomes" id="UP001157974">
    <property type="component" value="Unassembled WGS sequence"/>
</dbReference>
<feature type="transmembrane region" description="Helical" evidence="10">
    <location>
        <begin position="402"/>
        <end position="425"/>
    </location>
</feature>
<dbReference type="InterPro" id="IPR017871">
    <property type="entry name" value="ABC_transporter-like_CS"/>
</dbReference>
<dbReference type="Gene3D" id="3.40.50.300">
    <property type="entry name" value="P-loop containing nucleotide triphosphate hydrolases"/>
    <property type="match status" value="1"/>
</dbReference>
<dbReference type="GO" id="GO:0005524">
    <property type="term" value="F:ATP binding"/>
    <property type="evidence" value="ECO:0007669"/>
    <property type="project" value="UniProtKB-KW"/>
</dbReference>
<name>A0AAV8UEY1_9RHOD</name>
<evidence type="ECO:0000313" key="13">
    <source>
        <dbReference type="Proteomes" id="UP001157974"/>
    </source>
</evidence>